<keyword evidence="7" id="KW-0723">Serine/threonine-protein kinase</keyword>
<keyword evidence="4" id="KW-0067">ATP-binding</keyword>
<protein>
    <submittedName>
        <fullName evidence="7">Serine/threonine protein kinase</fullName>
    </submittedName>
</protein>
<evidence type="ECO:0000256" key="5">
    <source>
        <dbReference type="SAM" id="MobiDB-lite"/>
    </source>
</evidence>
<organism evidence="7 8">
    <name type="scientific">Stigmatella erecta</name>
    <dbReference type="NCBI Taxonomy" id="83460"/>
    <lineage>
        <taxon>Bacteria</taxon>
        <taxon>Pseudomonadati</taxon>
        <taxon>Myxococcota</taxon>
        <taxon>Myxococcia</taxon>
        <taxon>Myxococcales</taxon>
        <taxon>Cystobacterineae</taxon>
        <taxon>Archangiaceae</taxon>
        <taxon>Stigmatella</taxon>
    </lineage>
</organism>
<dbReference type="PROSITE" id="PS50011">
    <property type="entry name" value="PROTEIN_KINASE_DOM"/>
    <property type="match status" value="1"/>
</dbReference>
<dbReference type="GO" id="GO:0005524">
    <property type="term" value="F:ATP binding"/>
    <property type="evidence" value="ECO:0007669"/>
    <property type="project" value="UniProtKB-KW"/>
</dbReference>
<dbReference type="PANTHER" id="PTHR43289">
    <property type="entry name" value="MITOGEN-ACTIVATED PROTEIN KINASE KINASE KINASE 20-RELATED"/>
    <property type="match status" value="1"/>
</dbReference>
<dbReference type="Pfam" id="PF00069">
    <property type="entry name" value="Pkinase"/>
    <property type="match status" value="1"/>
</dbReference>
<accession>A0A1I0G261</accession>
<keyword evidence="2" id="KW-0547">Nucleotide-binding</keyword>
<dbReference type="Gene3D" id="1.10.510.10">
    <property type="entry name" value="Transferase(Phosphotransferase) domain 1"/>
    <property type="match status" value="1"/>
</dbReference>
<evidence type="ECO:0000256" key="3">
    <source>
        <dbReference type="ARBA" id="ARBA00022777"/>
    </source>
</evidence>
<proteinExistence type="predicted"/>
<dbReference type="RefSeq" id="WP_093518415.1">
    <property type="nucleotide sequence ID" value="NZ_FOIJ01000003.1"/>
</dbReference>
<dbReference type="Gene3D" id="3.30.200.20">
    <property type="entry name" value="Phosphorylase Kinase, domain 1"/>
    <property type="match status" value="1"/>
</dbReference>
<feature type="region of interest" description="Disordered" evidence="5">
    <location>
        <begin position="355"/>
        <end position="398"/>
    </location>
</feature>
<evidence type="ECO:0000313" key="8">
    <source>
        <dbReference type="Proteomes" id="UP000199181"/>
    </source>
</evidence>
<evidence type="ECO:0000256" key="2">
    <source>
        <dbReference type="ARBA" id="ARBA00022741"/>
    </source>
</evidence>
<feature type="domain" description="Protein kinase" evidence="6">
    <location>
        <begin position="29"/>
        <end position="342"/>
    </location>
</feature>
<dbReference type="InterPro" id="IPR000719">
    <property type="entry name" value="Prot_kinase_dom"/>
</dbReference>
<dbReference type="AlphaFoldDB" id="A0A1I0G261"/>
<gene>
    <name evidence="7" type="ORF">SAMN05443639_103671</name>
</gene>
<reference evidence="8" key="1">
    <citation type="submission" date="2016-10" db="EMBL/GenBank/DDBJ databases">
        <authorList>
            <person name="Varghese N."/>
            <person name="Submissions S."/>
        </authorList>
    </citation>
    <scope>NUCLEOTIDE SEQUENCE [LARGE SCALE GENOMIC DNA]</scope>
    <source>
        <strain evidence="8">DSM 16858</strain>
    </source>
</reference>
<dbReference type="Proteomes" id="UP000199181">
    <property type="component" value="Unassembled WGS sequence"/>
</dbReference>
<name>A0A1I0G261_9BACT</name>
<keyword evidence="1" id="KW-0808">Transferase</keyword>
<evidence type="ECO:0000259" key="6">
    <source>
        <dbReference type="PROSITE" id="PS50011"/>
    </source>
</evidence>
<dbReference type="SUPFAM" id="SSF56112">
    <property type="entry name" value="Protein kinase-like (PK-like)"/>
    <property type="match status" value="1"/>
</dbReference>
<dbReference type="EMBL" id="FOIJ01000003">
    <property type="protein sequence ID" value="SET64907.1"/>
    <property type="molecule type" value="Genomic_DNA"/>
</dbReference>
<evidence type="ECO:0000256" key="1">
    <source>
        <dbReference type="ARBA" id="ARBA00022679"/>
    </source>
</evidence>
<dbReference type="InterPro" id="IPR011009">
    <property type="entry name" value="Kinase-like_dom_sf"/>
</dbReference>
<keyword evidence="3 7" id="KW-0418">Kinase</keyword>
<evidence type="ECO:0000256" key="4">
    <source>
        <dbReference type="ARBA" id="ARBA00022840"/>
    </source>
</evidence>
<keyword evidence="8" id="KW-1185">Reference proteome</keyword>
<sequence>MSTARPPWNIPGVILFSQGELSYEVDLSRGLVEEWAQSKLGERTAVAWERTSERRLRQVIVRSLPATADDSEALAKARARLREEARLAAHLHHPGIAQIFGIHEVQGALHVVSELVEGASLNTLMTYSLMRKAPFTPAFCLYVSAEVASILHYAHSRTDERGAPLGIVHRDVSPTRIYLGTTGEVMLTDFACVRSLLSGRVTTTLPRPHGEVFYASPEALLGEEVDPRSDLFSLGLVLLELATGLHLYNTFTTRPGDLEEALTPEVKEQVLGAAMTAMVADLPEHAEDCILRAATFSPQDVEELTEPLPLPLRSILRRVLQRRPEDRYLSAAALEAELRAGLSVLEVPYGAAEALEEGRHSRDGASTSRGVIEPTSDDAFPPVLVGEEEITTEPGGTN</sequence>
<dbReference type="PANTHER" id="PTHR43289:SF6">
    <property type="entry name" value="SERINE_THREONINE-PROTEIN KINASE NEKL-3"/>
    <property type="match status" value="1"/>
</dbReference>
<evidence type="ECO:0000313" key="7">
    <source>
        <dbReference type="EMBL" id="SET64907.1"/>
    </source>
</evidence>
<dbReference type="GO" id="GO:0004674">
    <property type="term" value="F:protein serine/threonine kinase activity"/>
    <property type="evidence" value="ECO:0007669"/>
    <property type="project" value="UniProtKB-KW"/>
</dbReference>
<dbReference type="CDD" id="cd14014">
    <property type="entry name" value="STKc_PknB_like"/>
    <property type="match status" value="1"/>
</dbReference>